<name>A0A7J6FBE9_CANSA</name>
<dbReference type="AlphaFoldDB" id="A0A7J6FBE9"/>
<accession>A0A7J6FBE9</accession>
<evidence type="ECO:0000313" key="4">
    <source>
        <dbReference type="Proteomes" id="UP000583929"/>
    </source>
</evidence>
<sequence length="78" mass="8871">MVRRWTTLNDTVDSSPSLFYCVSEGPPLKLSLGRNRIIFGYPYLRFDLLYLSCFSFVELYGGAVGHLKSVGSYWIPIS</sequence>
<dbReference type="Proteomes" id="UP000583929">
    <property type="component" value="Unassembled WGS sequence"/>
</dbReference>
<evidence type="ECO:0000313" key="1">
    <source>
        <dbReference type="EMBL" id="KAF4367100.1"/>
    </source>
</evidence>
<protein>
    <submittedName>
        <fullName evidence="1">Uncharacterized protein</fullName>
    </submittedName>
</protein>
<proteinExistence type="predicted"/>
<reference evidence="3 4" key="1">
    <citation type="journal article" date="2020" name="bioRxiv">
        <title>Sequence and annotation of 42 cannabis genomes reveals extensive copy number variation in cannabinoid synthesis and pathogen resistance genes.</title>
        <authorList>
            <person name="Mckernan K.J."/>
            <person name="Helbert Y."/>
            <person name="Kane L.T."/>
            <person name="Ebling H."/>
            <person name="Zhang L."/>
            <person name="Liu B."/>
            <person name="Eaton Z."/>
            <person name="Mclaughlin S."/>
            <person name="Kingan S."/>
            <person name="Baybayan P."/>
            <person name="Concepcion G."/>
            <person name="Jordan M."/>
            <person name="Riva A."/>
            <person name="Barbazuk W."/>
            <person name="Harkins T."/>
        </authorList>
    </citation>
    <scope>NUCLEOTIDE SEQUENCE [LARGE SCALE GENOMIC DNA]</scope>
    <source>
        <strain evidence="3 4">cv. Jamaican Lion 4</strain>
        <strain evidence="2">Father</strain>
        <strain evidence="1">Mother</strain>
        <tissue evidence="1">Leaf</tissue>
    </source>
</reference>
<gene>
    <name evidence="1" type="ORF">F8388_006408</name>
    <name evidence="2" type="ORF">G4B88_021289</name>
</gene>
<dbReference type="Proteomes" id="UP000525078">
    <property type="component" value="Unassembled WGS sequence"/>
</dbReference>
<evidence type="ECO:0000313" key="3">
    <source>
        <dbReference type="Proteomes" id="UP000525078"/>
    </source>
</evidence>
<organism evidence="1 3">
    <name type="scientific">Cannabis sativa</name>
    <name type="common">Hemp</name>
    <name type="synonym">Marijuana</name>
    <dbReference type="NCBI Taxonomy" id="3483"/>
    <lineage>
        <taxon>Eukaryota</taxon>
        <taxon>Viridiplantae</taxon>
        <taxon>Streptophyta</taxon>
        <taxon>Embryophyta</taxon>
        <taxon>Tracheophyta</taxon>
        <taxon>Spermatophyta</taxon>
        <taxon>Magnoliopsida</taxon>
        <taxon>eudicotyledons</taxon>
        <taxon>Gunneridae</taxon>
        <taxon>Pentapetalae</taxon>
        <taxon>rosids</taxon>
        <taxon>fabids</taxon>
        <taxon>Rosales</taxon>
        <taxon>Cannabaceae</taxon>
        <taxon>Cannabis</taxon>
    </lineage>
</organism>
<dbReference type="EMBL" id="JAATIP010000144">
    <property type="protein sequence ID" value="KAF4367100.1"/>
    <property type="molecule type" value="Genomic_DNA"/>
</dbReference>
<comment type="caution">
    <text evidence="1">The sequence shown here is derived from an EMBL/GenBank/DDBJ whole genome shotgun (WGS) entry which is preliminary data.</text>
</comment>
<evidence type="ECO:0000313" key="2">
    <source>
        <dbReference type="EMBL" id="KAF4400075.1"/>
    </source>
</evidence>
<dbReference type="EMBL" id="JAATIQ010000020">
    <property type="protein sequence ID" value="KAF4400075.1"/>
    <property type="molecule type" value="Genomic_DNA"/>
</dbReference>
<keyword evidence="4" id="KW-1185">Reference proteome</keyword>